<feature type="domain" description="ABC transporter" evidence="12">
    <location>
        <begin position="479"/>
        <end position="721"/>
    </location>
</feature>
<accession>A0AAV7G9M6</accession>
<gene>
    <name evidence="13" type="ORF">IEQ34_019327</name>
</gene>
<feature type="signal peptide" evidence="11">
    <location>
        <begin position="1"/>
        <end position="21"/>
    </location>
</feature>
<evidence type="ECO:0000256" key="5">
    <source>
        <dbReference type="ARBA" id="ARBA00022741"/>
    </source>
</evidence>
<feature type="chain" id="PRO_5043417480" description="ABC transporter domain-containing protein" evidence="11">
    <location>
        <begin position="22"/>
        <end position="1175"/>
    </location>
</feature>
<keyword evidence="5" id="KW-0547">Nucleotide-binding</keyword>
<dbReference type="PANTHER" id="PTHR48041:SF91">
    <property type="entry name" value="ABC TRANSPORTER G FAMILY MEMBER 28"/>
    <property type="match status" value="1"/>
</dbReference>
<organism evidence="13 14">
    <name type="scientific">Dendrobium chrysotoxum</name>
    <name type="common">Orchid</name>
    <dbReference type="NCBI Taxonomy" id="161865"/>
    <lineage>
        <taxon>Eukaryota</taxon>
        <taxon>Viridiplantae</taxon>
        <taxon>Streptophyta</taxon>
        <taxon>Embryophyta</taxon>
        <taxon>Tracheophyta</taxon>
        <taxon>Spermatophyta</taxon>
        <taxon>Magnoliopsida</taxon>
        <taxon>Liliopsida</taxon>
        <taxon>Asparagales</taxon>
        <taxon>Orchidaceae</taxon>
        <taxon>Epidendroideae</taxon>
        <taxon>Malaxideae</taxon>
        <taxon>Dendrobiinae</taxon>
        <taxon>Dendrobium</taxon>
    </lineage>
</organism>
<dbReference type="SMART" id="SM00382">
    <property type="entry name" value="AAA"/>
    <property type="match status" value="1"/>
</dbReference>
<evidence type="ECO:0000256" key="8">
    <source>
        <dbReference type="ARBA" id="ARBA00023136"/>
    </source>
</evidence>
<evidence type="ECO:0000256" key="4">
    <source>
        <dbReference type="ARBA" id="ARBA00022692"/>
    </source>
</evidence>
<evidence type="ECO:0000256" key="7">
    <source>
        <dbReference type="ARBA" id="ARBA00022989"/>
    </source>
</evidence>
<evidence type="ECO:0000259" key="12">
    <source>
        <dbReference type="PROSITE" id="PS50893"/>
    </source>
</evidence>
<keyword evidence="11" id="KW-0732">Signal</keyword>
<dbReference type="GO" id="GO:0016887">
    <property type="term" value="F:ATP hydrolysis activity"/>
    <property type="evidence" value="ECO:0007669"/>
    <property type="project" value="InterPro"/>
</dbReference>
<dbReference type="Pfam" id="PF19055">
    <property type="entry name" value="ABC2_membrane_7"/>
    <property type="match status" value="1"/>
</dbReference>
<dbReference type="GO" id="GO:0140359">
    <property type="term" value="F:ABC-type transporter activity"/>
    <property type="evidence" value="ECO:0007669"/>
    <property type="project" value="InterPro"/>
</dbReference>
<sequence>MPAALRLAAAIFLFCISTICCLEDGNVPDFSNASPAALPYFTQVFYDSFANFSESFAVEISQHLGFCIKDPKKDWNGAFNFSSDLEFVSDCITDTDGDLTQRLCTAAEIKFYFNSFFIDGGNNDFLRPNKNCNTTSWVSGCEPGWACSVVEGQNVHIKDSANIPSRTQNCRPCCEGFFCPRGITCMIPCPLGAYCPRAELNTSTDTTINRPLGRQTILVVVLIDGRMLEVTVKCSVLLDFSARAQLGEFLAVVDIIAGWDLYQRKYWHNYAGCFRKNSCKPNSANQNITLFGALLMVALSLILLIIYNFSGQILTSRERREAKSREAAARSAREIAQARERWKAAKDLAKKHALGLSRTFRRRSSLKSSDQHASDVPLKLSNPSTSTNKEPINVSQMVNSIEDYPESSGSFHVQIGETNMKKNMPKGKQMHTRSQIFKYVYAQIEKEKAMQRQTNNLTFSGVVALATDSKIRTRPVIEVAFKNLTLTLKGSKKQLLKSITGKLMPGRVAAVMGPSGAGKTTFLSALAGKTTGCDVSGSVLINDKAESIRSYKKIIGFVPQDDIVHGNLTVEENLWFSARCRLSADMPKADKVLVVERVIESLGLQAVRDCLVGTVEKRGISGGQRKRVNVGLEMVMEPSLLILDEPTSGLDSASSQLLLRALRREALEGVNICMVVHQPSYTLFKMFDDLVLLAKGGLVVYLGAVKKVEDYFAGLGIDVPERVNPPDYFIDILEGIIKPPGINVRQLPLKWMLLNGYYVPPNMQQNHNSVDILEKDCEANDSSGSGDQSAAGEVWDNMDEFQHRREHLELNLSKAKDLSNRRTPGILQQYRYFLGRVGKQRLREARIQGIDFLILGLAGVCLGTLAKVNDESFGAAALLCKIGALRSFSPEKLHYWRERSAGMSSLAYFLSKDTIDHFNTLVKPIVYLSMFYFFNNPRSSILDNYIILVALVYCVTGIGYVFAICFNPGSAQLWSALLPVVLTLIATQQRNSKLLSNLCYSKWALEGFVIASAERYSGVWLITRCGSLMKFGYNIHNWNLCVIVLFAYGLVSRFIAFACMYIFWNKYLSTYFILYFWHKNDSRNIFLIFFAKLKVSYELNFLWLSISPDVKREFQLRLVNSQLNPNLRIGLNLTLNGTRFRSIQYLLIVYFNFDFNLSYYVYLIKKNLFFIIYLK</sequence>
<name>A0AAV7G9M6_DENCH</name>
<keyword evidence="4 10" id="KW-0812">Transmembrane</keyword>
<dbReference type="InterPro" id="IPR050352">
    <property type="entry name" value="ABCG_transporters"/>
</dbReference>
<dbReference type="Proteomes" id="UP000775213">
    <property type="component" value="Unassembled WGS sequence"/>
</dbReference>
<dbReference type="FunFam" id="3.40.50.300:FF:000367">
    <property type="entry name" value="ABC transporter G family member 24"/>
    <property type="match status" value="1"/>
</dbReference>
<feature type="transmembrane region" description="Helical" evidence="10">
    <location>
        <begin position="1084"/>
        <end position="1106"/>
    </location>
</feature>
<reference evidence="13 14" key="1">
    <citation type="journal article" date="2021" name="Hortic Res">
        <title>Chromosome-scale assembly of the Dendrobium chrysotoxum genome enhances the understanding of orchid evolution.</title>
        <authorList>
            <person name="Zhang Y."/>
            <person name="Zhang G.Q."/>
            <person name="Zhang D."/>
            <person name="Liu X.D."/>
            <person name="Xu X.Y."/>
            <person name="Sun W.H."/>
            <person name="Yu X."/>
            <person name="Zhu X."/>
            <person name="Wang Z.W."/>
            <person name="Zhao X."/>
            <person name="Zhong W.Y."/>
            <person name="Chen H."/>
            <person name="Yin W.L."/>
            <person name="Huang T."/>
            <person name="Niu S.C."/>
            <person name="Liu Z.J."/>
        </authorList>
    </citation>
    <scope>NUCLEOTIDE SEQUENCE [LARGE SCALE GENOMIC DNA]</scope>
    <source>
        <strain evidence="13">Lindl</strain>
    </source>
</reference>
<feature type="transmembrane region" description="Helical" evidence="10">
    <location>
        <begin position="945"/>
        <end position="963"/>
    </location>
</feature>
<evidence type="ECO:0000256" key="10">
    <source>
        <dbReference type="SAM" id="Phobius"/>
    </source>
</evidence>
<evidence type="ECO:0000313" key="14">
    <source>
        <dbReference type="Proteomes" id="UP000775213"/>
    </source>
</evidence>
<comment type="similarity">
    <text evidence="2">Belongs to the ABC transporter superfamily. ABCG family. Eye pigment precursor importer (TC 3.A.1.204) subfamily.</text>
</comment>
<feature type="transmembrane region" description="Helical" evidence="10">
    <location>
        <begin position="1038"/>
        <end position="1064"/>
    </location>
</feature>
<dbReference type="InterPro" id="IPR017871">
    <property type="entry name" value="ABC_transporter-like_CS"/>
</dbReference>
<evidence type="ECO:0000256" key="6">
    <source>
        <dbReference type="ARBA" id="ARBA00022840"/>
    </source>
</evidence>
<dbReference type="Pfam" id="PF00005">
    <property type="entry name" value="ABC_tran"/>
    <property type="match status" value="1"/>
</dbReference>
<evidence type="ECO:0000256" key="2">
    <source>
        <dbReference type="ARBA" id="ARBA00005814"/>
    </source>
</evidence>
<dbReference type="SUPFAM" id="SSF52540">
    <property type="entry name" value="P-loop containing nucleoside triphosphate hydrolases"/>
    <property type="match status" value="1"/>
</dbReference>
<feature type="compositionally biased region" description="Polar residues" evidence="9">
    <location>
        <begin position="381"/>
        <end position="390"/>
    </location>
</feature>
<evidence type="ECO:0000256" key="11">
    <source>
        <dbReference type="SAM" id="SignalP"/>
    </source>
</evidence>
<feature type="transmembrane region" description="Helical" evidence="10">
    <location>
        <begin position="1145"/>
        <end position="1164"/>
    </location>
</feature>
<feature type="region of interest" description="Disordered" evidence="9">
    <location>
        <begin position="364"/>
        <end position="390"/>
    </location>
</feature>
<keyword evidence="8 10" id="KW-0472">Membrane</keyword>
<protein>
    <recommendedName>
        <fullName evidence="12">ABC transporter domain-containing protein</fullName>
    </recommendedName>
</protein>
<dbReference type="AlphaFoldDB" id="A0AAV7G9M6"/>
<comment type="subcellular location">
    <subcellularLocation>
        <location evidence="1">Membrane</location>
        <topology evidence="1">Multi-pass membrane protein</topology>
    </subcellularLocation>
</comment>
<keyword evidence="3" id="KW-0813">Transport</keyword>
<dbReference type="PANTHER" id="PTHR48041">
    <property type="entry name" value="ABC TRANSPORTER G FAMILY MEMBER 28"/>
    <property type="match status" value="1"/>
</dbReference>
<comment type="caution">
    <text evidence="13">The sequence shown here is derived from an EMBL/GenBank/DDBJ whole genome shotgun (WGS) entry which is preliminary data.</text>
</comment>
<dbReference type="EMBL" id="JAGFBR010000017">
    <property type="protein sequence ID" value="KAH0452028.1"/>
    <property type="molecule type" value="Genomic_DNA"/>
</dbReference>
<keyword evidence="7 10" id="KW-1133">Transmembrane helix</keyword>
<proteinExistence type="inferred from homology"/>
<dbReference type="CDD" id="cd03213">
    <property type="entry name" value="ABCG_EPDR"/>
    <property type="match status" value="1"/>
</dbReference>
<dbReference type="InterPro" id="IPR043926">
    <property type="entry name" value="ABCG_dom"/>
</dbReference>
<evidence type="ECO:0000256" key="9">
    <source>
        <dbReference type="SAM" id="MobiDB-lite"/>
    </source>
</evidence>
<evidence type="ECO:0000256" key="1">
    <source>
        <dbReference type="ARBA" id="ARBA00004141"/>
    </source>
</evidence>
<dbReference type="GO" id="GO:0005524">
    <property type="term" value="F:ATP binding"/>
    <property type="evidence" value="ECO:0007669"/>
    <property type="project" value="UniProtKB-KW"/>
</dbReference>
<dbReference type="PROSITE" id="PS50893">
    <property type="entry name" value="ABC_TRANSPORTER_2"/>
    <property type="match status" value="1"/>
</dbReference>
<dbReference type="InterPro" id="IPR027417">
    <property type="entry name" value="P-loop_NTPase"/>
</dbReference>
<evidence type="ECO:0000313" key="13">
    <source>
        <dbReference type="EMBL" id="KAH0452028.1"/>
    </source>
</evidence>
<keyword evidence="14" id="KW-1185">Reference proteome</keyword>
<dbReference type="GO" id="GO:0016020">
    <property type="term" value="C:membrane"/>
    <property type="evidence" value="ECO:0007669"/>
    <property type="project" value="UniProtKB-SubCell"/>
</dbReference>
<dbReference type="PROSITE" id="PS00211">
    <property type="entry name" value="ABC_TRANSPORTER_1"/>
    <property type="match status" value="1"/>
</dbReference>
<evidence type="ECO:0000256" key="3">
    <source>
        <dbReference type="ARBA" id="ARBA00022448"/>
    </source>
</evidence>
<keyword evidence="6" id="KW-0067">ATP-binding</keyword>
<dbReference type="InterPro" id="IPR003439">
    <property type="entry name" value="ABC_transporter-like_ATP-bd"/>
</dbReference>
<feature type="transmembrane region" description="Helical" evidence="10">
    <location>
        <begin position="288"/>
        <end position="310"/>
    </location>
</feature>
<dbReference type="Gene3D" id="3.40.50.300">
    <property type="entry name" value="P-loop containing nucleotide triphosphate hydrolases"/>
    <property type="match status" value="1"/>
</dbReference>
<dbReference type="InterPro" id="IPR003593">
    <property type="entry name" value="AAA+_ATPase"/>
</dbReference>